<sequence>MPFLDRDSFIRMLETLGDPDDATALAAARTIHARLEEAGVGWDSLLVPPPGAAPATGLDGDEPEERSPHPAAFSAGEEQDAALIDRLLDMPLSDDTRQELRDLRADLTAGEFTAEDSRYVRALAQRLMSK</sequence>
<evidence type="ECO:0000313" key="3">
    <source>
        <dbReference type="Proteomes" id="UP000501891"/>
    </source>
</evidence>
<evidence type="ECO:0000313" key="2">
    <source>
        <dbReference type="EMBL" id="QJE73783.1"/>
    </source>
</evidence>
<dbReference type="AlphaFoldDB" id="A0A858R9F5"/>
<name>A0A858R9F5_9PROT</name>
<protein>
    <submittedName>
        <fullName evidence="2">Uncharacterized protein</fullName>
    </submittedName>
</protein>
<dbReference type="EMBL" id="CP051775">
    <property type="protein sequence ID" value="QJE73783.1"/>
    <property type="molecule type" value="Genomic_DNA"/>
</dbReference>
<proteinExistence type="predicted"/>
<keyword evidence="3" id="KW-1185">Reference proteome</keyword>
<feature type="region of interest" description="Disordered" evidence="1">
    <location>
        <begin position="43"/>
        <end position="77"/>
    </location>
</feature>
<evidence type="ECO:0000256" key="1">
    <source>
        <dbReference type="SAM" id="MobiDB-lite"/>
    </source>
</evidence>
<dbReference type="Proteomes" id="UP000501891">
    <property type="component" value="Chromosome"/>
</dbReference>
<gene>
    <name evidence="2" type="ORF">HHL28_12375</name>
</gene>
<organism evidence="2 3">
    <name type="scientific">Aerophototrophica crusticola</name>
    <dbReference type="NCBI Taxonomy" id="1709002"/>
    <lineage>
        <taxon>Bacteria</taxon>
        <taxon>Pseudomonadati</taxon>
        <taxon>Pseudomonadota</taxon>
        <taxon>Alphaproteobacteria</taxon>
        <taxon>Rhodospirillales</taxon>
        <taxon>Rhodospirillaceae</taxon>
        <taxon>Aerophototrophica</taxon>
    </lineage>
</organism>
<accession>A0A858R9F5</accession>
<dbReference type="KEGG" id="acru:HHL28_12375"/>
<reference evidence="2" key="1">
    <citation type="submission" date="2020-04" db="EMBL/GenBank/DDBJ databases">
        <title>A desert anoxygenic phototrophic bacterium fixes CO2 using RubisCO under aerobic conditions.</title>
        <authorList>
            <person name="Tang K."/>
        </authorList>
    </citation>
    <scope>NUCLEOTIDE SEQUENCE [LARGE SCALE GENOMIC DNA]</scope>
    <source>
        <strain evidence="2">MIMtkB3</strain>
    </source>
</reference>